<keyword evidence="4" id="KW-1185">Reference proteome</keyword>
<dbReference type="InterPro" id="IPR000683">
    <property type="entry name" value="Gfo/Idh/MocA-like_OxRdtase_N"/>
</dbReference>
<evidence type="ECO:0000259" key="1">
    <source>
        <dbReference type="Pfam" id="PF01408"/>
    </source>
</evidence>
<dbReference type="RefSeq" id="WP_212744535.1">
    <property type="nucleotide sequence ID" value="NZ_BSUI01000005.1"/>
</dbReference>
<dbReference type="EMBL" id="JACHFV010000008">
    <property type="protein sequence ID" value="MBB5295691.1"/>
    <property type="molecule type" value="Genomic_DNA"/>
</dbReference>
<dbReference type="SUPFAM" id="SSF55347">
    <property type="entry name" value="Glyceraldehyde-3-phosphate dehydrogenase-like, C-terminal domain"/>
    <property type="match status" value="1"/>
</dbReference>
<comment type="caution">
    <text evidence="3">The sequence shown here is derived from an EMBL/GenBank/DDBJ whole genome shotgun (WGS) entry which is preliminary data.</text>
</comment>
<evidence type="ECO:0000313" key="4">
    <source>
        <dbReference type="Proteomes" id="UP000536909"/>
    </source>
</evidence>
<gene>
    <name evidence="3" type="ORF">HNQ10_002530</name>
</gene>
<dbReference type="Pfam" id="PF02894">
    <property type="entry name" value="GFO_IDH_MocA_C"/>
    <property type="match status" value="1"/>
</dbReference>
<protein>
    <submittedName>
        <fullName evidence="3">Dehydrogenase</fullName>
    </submittedName>
</protein>
<organism evidence="3 4">
    <name type="scientific">Deinococcus metallilatus</name>
    <dbReference type="NCBI Taxonomy" id="1211322"/>
    <lineage>
        <taxon>Bacteria</taxon>
        <taxon>Thermotogati</taxon>
        <taxon>Deinococcota</taxon>
        <taxon>Deinococci</taxon>
        <taxon>Deinococcales</taxon>
        <taxon>Deinococcaceae</taxon>
        <taxon>Deinococcus</taxon>
    </lineage>
</organism>
<dbReference type="PANTHER" id="PTHR43377">
    <property type="entry name" value="BILIVERDIN REDUCTASE A"/>
    <property type="match status" value="1"/>
</dbReference>
<dbReference type="InterPro" id="IPR004104">
    <property type="entry name" value="Gfo/Idh/MocA-like_OxRdtase_C"/>
</dbReference>
<accession>A0ABR6MWS1</accession>
<dbReference type="SUPFAM" id="SSF51735">
    <property type="entry name" value="NAD(P)-binding Rossmann-fold domains"/>
    <property type="match status" value="1"/>
</dbReference>
<name>A0ABR6MWS1_9DEIO</name>
<dbReference type="Gene3D" id="3.40.50.720">
    <property type="entry name" value="NAD(P)-binding Rossmann-like Domain"/>
    <property type="match status" value="1"/>
</dbReference>
<feature type="domain" description="Gfo/Idh/MocA-like oxidoreductase C-terminal" evidence="2">
    <location>
        <begin position="141"/>
        <end position="397"/>
    </location>
</feature>
<reference evidence="3 4" key="1">
    <citation type="submission" date="2020-08" db="EMBL/GenBank/DDBJ databases">
        <title>Genomic Encyclopedia of Type Strains, Phase IV (KMG-IV): sequencing the most valuable type-strain genomes for metagenomic binning, comparative biology and taxonomic classification.</title>
        <authorList>
            <person name="Goeker M."/>
        </authorList>
    </citation>
    <scope>NUCLEOTIDE SEQUENCE [LARGE SCALE GENOMIC DNA]</scope>
    <source>
        <strain evidence="3 4">DSM 105434</strain>
    </source>
</reference>
<proteinExistence type="predicted"/>
<dbReference type="Proteomes" id="UP000536909">
    <property type="component" value="Unassembled WGS sequence"/>
</dbReference>
<dbReference type="Pfam" id="PF01408">
    <property type="entry name" value="GFO_IDH_MocA"/>
    <property type="match status" value="1"/>
</dbReference>
<feature type="domain" description="Gfo/Idh/MocA-like oxidoreductase N-terminal" evidence="1">
    <location>
        <begin position="3"/>
        <end position="121"/>
    </location>
</feature>
<dbReference type="InterPro" id="IPR051450">
    <property type="entry name" value="Gfo/Idh/MocA_Oxidoreductases"/>
</dbReference>
<dbReference type="InterPro" id="IPR036291">
    <property type="entry name" value="NAD(P)-bd_dom_sf"/>
</dbReference>
<dbReference type="PANTHER" id="PTHR43377:SF2">
    <property type="entry name" value="BINDING ROSSMANN FOLD OXIDOREDUCTASE, PUTATIVE (AFU_ORTHOLOGUE AFUA_4G00560)-RELATED"/>
    <property type="match status" value="1"/>
</dbReference>
<dbReference type="Gene3D" id="3.30.360.10">
    <property type="entry name" value="Dihydrodipicolinate Reductase, domain 2"/>
    <property type="match status" value="1"/>
</dbReference>
<evidence type="ECO:0000259" key="2">
    <source>
        <dbReference type="Pfam" id="PF02894"/>
    </source>
</evidence>
<evidence type="ECO:0000313" key="3">
    <source>
        <dbReference type="EMBL" id="MBB5295691.1"/>
    </source>
</evidence>
<sequence>MTLRIGLIGAGNRGIDVYGTHLLDQRERARIVAISDPRRERLLHGGQLHSVPAAQLYGDAAAFWAAAPNLRLDAVIIASPDDTHHAHTLHAVALNLPILLEKPIANNPAHIQDLQDRLRNYRPPVIIAHVLRYTPFFQVIKTLLDEKRIGQLIHINHTENIGYWHFAHSYVRGNWRRHDTASPMVLAKSSHDLDILRWFAGAPVRDLSAYGALHHFKASEAPAGSTAYCLDGCAVEAACPYSARKIYLERFGAERDWAAWPNNVVTLDSTPQGVRAALEDGPYGRCVYRCDNDVFDTYSINLQFENQVTATFTLTAFTEANTRTVHLVGTHGEIHGHMAKGEVVVADFRHRTQEVITLSDVTSDGHGGGDRALLLNFIDLLERYRRGELVTSLTAFHEALDSHSMAFRAHQAASRNARLGPVN</sequence>